<dbReference type="EMBL" id="JAYKLX010000002">
    <property type="protein sequence ID" value="MEB3344749.1"/>
    <property type="molecule type" value="Genomic_DNA"/>
</dbReference>
<reference evidence="2 3" key="1">
    <citation type="journal article" date="2013" name="Int. J. Syst. Evol. Microbiol.">
        <title>Aquimarina gracilis sp. nov., isolated from the gut microflora of a mussel, Mytilus coruscus, and emended description of Aquimarina spongiae.</title>
        <authorList>
            <person name="Park S.C."/>
            <person name="Choe H.N."/>
            <person name="Baik K.S."/>
            <person name="Seong C.N."/>
        </authorList>
    </citation>
    <scope>NUCLEOTIDE SEQUENCE [LARGE SCALE GENOMIC DNA]</scope>
    <source>
        <strain evidence="2 3">PSC32</strain>
    </source>
</reference>
<dbReference type="InterPro" id="IPR000182">
    <property type="entry name" value="GNAT_dom"/>
</dbReference>
<dbReference type="Proteomes" id="UP001327027">
    <property type="component" value="Unassembled WGS sequence"/>
</dbReference>
<dbReference type="SUPFAM" id="SSF55729">
    <property type="entry name" value="Acyl-CoA N-acyltransferases (Nat)"/>
    <property type="match status" value="1"/>
</dbReference>
<dbReference type="EC" id="2.3.1.-" evidence="2"/>
<evidence type="ECO:0000259" key="1">
    <source>
        <dbReference type="PROSITE" id="PS51186"/>
    </source>
</evidence>
<keyword evidence="3" id="KW-1185">Reference proteome</keyword>
<feature type="domain" description="N-acetyltransferase" evidence="1">
    <location>
        <begin position="111"/>
        <end position="248"/>
    </location>
</feature>
<dbReference type="PROSITE" id="PS51186">
    <property type="entry name" value="GNAT"/>
    <property type="match status" value="1"/>
</dbReference>
<proteinExistence type="predicted"/>
<dbReference type="InterPro" id="IPR016181">
    <property type="entry name" value="Acyl_CoA_acyltransferase"/>
</dbReference>
<dbReference type="Pfam" id="PF00583">
    <property type="entry name" value="Acetyltransf_1"/>
    <property type="match status" value="1"/>
</dbReference>
<comment type="caution">
    <text evidence="2">The sequence shown here is derived from an EMBL/GenBank/DDBJ whole genome shotgun (WGS) entry which is preliminary data.</text>
</comment>
<gene>
    <name evidence="2" type="ORF">U6A24_04725</name>
</gene>
<dbReference type="CDD" id="cd04301">
    <property type="entry name" value="NAT_SF"/>
    <property type="match status" value="1"/>
</dbReference>
<protein>
    <submittedName>
        <fullName evidence="2">GNAT family N-acetyltransferase</fullName>
        <ecNumber evidence="2">2.3.1.-</ecNumber>
    </submittedName>
</protein>
<keyword evidence="2" id="KW-0808">Transferase</keyword>
<evidence type="ECO:0000313" key="2">
    <source>
        <dbReference type="EMBL" id="MEB3344749.1"/>
    </source>
</evidence>
<keyword evidence="2" id="KW-0012">Acyltransferase</keyword>
<accession>A0ABU5ZS18</accession>
<dbReference type="Gene3D" id="3.40.630.30">
    <property type="match status" value="1"/>
</dbReference>
<evidence type="ECO:0000313" key="3">
    <source>
        <dbReference type="Proteomes" id="UP001327027"/>
    </source>
</evidence>
<sequence length="248" mass="28267">MKQKIIDNLFGLWKHIGEKGKILHVTDDYLFVRSKNNSWPSIVFELKNEEDMFKNLHHEIENQTLPNSISIFEDKALETALLENKFMLKSTVKGMYLNLIEKPKSNHDFDSIYKVDNEQRATEFARIASKSFGYEILDSTITPLINSSSLKLFIGKHNDHYVSCGMLLLDSDNISGIHMIGTTPEYRGLGLGKTMTHKLLLEAFENKSDMVVLVASEAGERIYSKLGFISDGSLKSFRIKDKVELQQS</sequence>
<name>A0ABU5ZS18_9FLAO</name>
<organism evidence="2 3">
    <name type="scientific">Aquimarina gracilis</name>
    <dbReference type="NCBI Taxonomy" id="874422"/>
    <lineage>
        <taxon>Bacteria</taxon>
        <taxon>Pseudomonadati</taxon>
        <taxon>Bacteroidota</taxon>
        <taxon>Flavobacteriia</taxon>
        <taxon>Flavobacteriales</taxon>
        <taxon>Flavobacteriaceae</taxon>
        <taxon>Aquimarina</taxon>
    </lineage>
</organism>
<dbReference type="GO" id="GO:0016746">
    <property type="term" value="F:acyltransferase activity"/>
    <property type="evidence" value="ECO:0007669"/>
    <property type="project" value="UniProtKB-KW"/>
</dbReference>
<dbReference type="RefSeq" id="WP_324178787.1">
    <property type="nucleotide sequence ID" value="NZ_BAABAW010000003.1"/>
</dbReference>